<dbReference type="FunFam" id="3.10.129.10:FF:000004">
    <property type="entry name" value="Tol-pal system-associated acyl-CoA thioesterase"/>
    <property type="match status" value="1"/>
</dbReference>
<dbReference type="PANTHER" id="PTHR31793:SF37">
    <property type="entry name" value="ACYL-COA THIOESTER HYDROLASE YBGC"/>
    <property type="match status" value="1"/>
</dbReference>
<dbReference type="EMBL" id="JABAIM010000001">
    <property type="protein sequence ID" value="NLR75003.1"/>
    <property type="molecule type" value="Genomic_DNA"/>
</dbReference>
<evidence type="ECO:0000256" key="1">
    <source>
        <dbReference type="ARBA" id="ARBA00005953"/>
    </source>
</evidence>
<gene>
    <name evidence="3" type="primary">ybgC</name>
    <name evidence="3" type="ORF">HF682_07510</name>
</gene>
<sequence length="142" mass="15734">MSHDLKPNSGAFRMEARVYYADTDAAGIVYHANYLAFMERARAEWLRSVGFESVKLARTLGIGFLVRSVKLDYLAPALLDDLITITAEVTEFGRSRVHVSQYVMRGDTVLVHGQVNVVCVDIKAGKSVELPADIRHALEIPA</sequence>
<dbReference type="RefSeq" id="WP_168876566.1">
    <property type="nucleotide sequence ID" value="NZ_JABAIM010000001.1"/>
</dbReference>
<dbReference type="Proteomes" id="UP000587991">
    <property type="component" value="Unassembled WGS sequence"/>
</dbReference>
<proteinExistence type="inferred from homology"/>
<organism evidence="3 4">
    <name type="scientific">Leeia aquatica</name>
    <dbReference type="NCBI Taxonomy" id="2725557"/>
    <lineage>
        <taxon>Bacteria</taxon>
        <taxon>Pseudomonadati</taxon>
        <taxon>Pseudomonadota</taxon>
        <taxon>Betaproteobacteria</taxon>
        <taxon>Neisseriales</taxon>
        <taxon>Leeiaceae</taxon>
        <taxon>Leeia</taxon>
    </lineage>
</organism>
<evidence type="ECO:0000313" key="3">
    <source>
        <dbReference type="EMBL" id="NLR75003.1"/>
    </source>
</evidence>
<dbReference type="InterPro" id="IPR050563">
    <property type="entry name" value="4-hydroxybenzoyl-CoA_TE"/>
</dbReference>
<dbReference type="InterPro" id="IPR006684">
    <property type="entry name" value="YbgC/YbaW"/>
</dbReference>
<dbReference type="CDD" id="cd00586">
    <property type="entry name" value="4HBT"/>
    <property type="match status" value="1"/>
</dbReference>
<dbReference type="NCBIfam" id="TIGR00051">
    <property type="entry name" value="YbgC/FadM family acyl-CoA thioesterase"/>
    <property type="match status" value="1"/>
</dbReference>
<evidence type="ECO:0000313" key="4">
    <source>
        <dbReference type="Proteomes" id="UP000587991"/>
    </source>
</evidence>
<dbReference type="InterPro" id="IPR029069">
    <property type="entry name" value="HotDog_dom_sf"/>
</dbReference>
<dbReference type="Pfam" id="PF13279">
    <property type="entry name" value="4HBT_2"/>
    <property type="match status" value="1"/>
</dbReference>
<comment type="similarity">
    <text evidence="1">Belongs to the 4-hydroxybenzoyl-CoA thioesterase family.</text>
</comment>
<accession>A0A847S5E7</accession>
<dbReference type="NCBIfam" id="TIGR02799">
    <property type="entry name" value="thio_ybgC"/>
    <property type="match status" value="1"/>
</dbReference>
<dbReference type="Gene3D" id="3.10.129.10">
    <property type="entry name" value="Hotdog Thioesterase"/>
    <property type="match status" value="1"/>
</dbReference>
<dbReference type="InterPro" id="IPR008272">
    <property type="entry name" value="HB-CoA_thioesterase_AS"/>
</dbReference>
<comment type="caution">
    <text evidence="3">The sequence shown here is derived from an EMBL/GenBank/DDBJ whole genome shotgun (WGS) entry which is preliminary data.</text>
</comment>
<dbReference type="AlphaFoldDB" id="A0A847S5E7"/>
<dbReference type="InterPro" id="IPR014166">
    <property type="entry name" value="Tol-Pal_acyl-CoA_thioesterase"/>
</dbReference>
<keyword evidence="2" id="KW-0378">Hydrolase</keyword>
<dbReference type="PIRSF" id="PIRSF003230">
    <property type="entry name" value="YbgC"/>
    <property type="match status" value="1"/>
</dbReference>
<name>A0A847S5E7_9NEIS</name>
<protein>
    <submittedName>
        <fullName evidence="3">Tol-pal system-associated acyl-CoA thioesterase</fullName>
    </submittedName>
</protein>
<dbReference type="SUPFAM" id="SSF54637">
    <property type="entry name" value="Thioesterase/thiol ester dehydrase-isomerase"/>
    <property type="match status" value="1"/>
</dbReference>
<dbReference type="PROSITE" id="PS01328">
    <property type="entry name" value="4HBCOA_THIOESTERASE"/>
    <property type="match status" value="1"/>
</dbReference>
<dbReference type="GO" id="GO:0047617">
    <property type="term" value="F:fatty acyl-CoA hydrolase activity"/>
    <property type="evidence" value="ECO:0007669"/>
    <property type="project" value="TreeGrafter"/>
</dbReference>
<dbReference type="PANTHER" id="PTHR31793">
    <property type="entry name" value="4-HYDROXYBENZOYL-COA THIOESTERASE FAMILY MEMBER"/>
    <property type="match status" value="1"/>
</dbReference>
<keyword evidence="4" id="KW-1185">Reference proteome</keyword>
<evidence type="ECO:0000256" key="2">
    <source>
        <dbReference type="ARBA" id="ARBA00022801"/>
    </source>
</evidence>
<reference evidence="3 4" key="1">
    <citation type="submission" date="2020-04" db="EMBL/GenBank/DDBJ databases">
        <title>Draft genome of Leeia sp. IMCC25680.</title>
        <authorList>
            <person name="Song J."/>
            <person name="Cho J.-C."/>
        </authorList>
    </citation>
    <scope>NUCLEOTIDE SEQUENCE [LARGE SCALE GENOMIC DNA]</scope>
    <source>
        <strain evidence="3 4">IMCC25680</strain>
    </source>
</reference>